<dbReference type="GO" id="GO:0009117">
    <property type="term" value="P:nucleotide metabolic process"/>
    <property type="evidence" value="ECO:0007669"/>
    <property type="project" value="InterPro"/>
</dbReference>
<accession>A0A127K391</accession>
<dbReference type="GO" id="GO:0005737">
    <property type="term" value="C:cytoplasm"/>
    <property type="evidence" value="ECO:0007669"/>
    <property type="project" value="InterPro"/>
</dbReference>
<reference evidence="2" key="1">
    <citation type="submission" date="2016-03" db="EMBL/GenBank/DDBJ databases">
        <authorList>
            <person name="Ma C."/>
            <person name="Zhou S."/>
            <person name="Yang G."/>
        </authorList>
    </citation>
    <scope>NUCLEOTIDE SEQUENCE [LARGE SCALE GENOMIC DNA]</scope>
    <source>
        <strain evidence="2">SgZ-1</strain>
    </source>
</reference>
<dbReference type="PANTHER" id="PTHR31367">
    <property type="entry name" value="CYTOSOLIC 5'-NUCLEOTIDASE 1 FAMILY MEMBER"/>
    <property type="match status" value="1"/>
</dbReference>
<dbReference type="KEGG" id="thu:AC731_005465"/>
<sequence>MPYDLENRLVIGLASSALFDLSEPDQVFREQGELAYREFQRKHERVPLSPGVAYPFIRRLLALNEIRPDDPPVEVVLLSRNDPDTGMRVMHSIRHHGLAMTRAAFLQGRNPHRFIPALSVSLFLSANEADVNQATLAGYPAGQVLASKHVDLLDDQELRVAFDFDGVLADDESETIFQETGDIEQFHAHEQSKIDIPHGPGPLKVFVEKLSIIQKLEEQRAAEDPSYKPRLRISIVTARNAPSHERVINTMRSWGITVNDAFFLGGVEKKRVLEVLAPHIFFDDQKKHLEPATEILPSVHIPFGVANRARQ</sequence>
<proteinExistence type="predicted"/>
<dbReference type="STRING" id="1134435.AC731_005465"/>
<dbReference type="Proteomes" id="UP000036902">
    <property type="component" value="Chromosome"/>
</dbReference>
<organism evidence="1 2">
    <name type="scientific">Thauera humireducens</name>
    <dbReference type="NCBI Taxonomy" id="1134435"/>
    <lineage>
        <taxon>Bacteria</taxon>
        <taxon>Pseudomonadati</taxon>
        <taxon>Pseudomonadota</taxon>
        <taxon>Betaproteobacteria</taxon>
        <taxon>Rhodocyclales</taxon>
        <taxon>Zoogloeaceae</taxon>
        <taxon>Thauera</taxon>
    </lineage>
</organism>
<dbReference type="PANTHER" id="PTHR31367:SF5">
    <property type="entry name" value="CYTOSOLIC 5'-NUCLEOTIDASE 1A"/>
    <property type="match status" value="1"/>
</dbReference>
<dbReference type="GO" id="GO:0000166">
    <property type="term" value="F:nucleotide binding"/>
    <property type="evidence" value="ECO:0007669"/>
    <property type="project" value="InterPro"/>
</dbReference>
<dbReference type="GO" id="GO:0008253">
    <property type="term" value="F:5'-nucleotidase activity"/>
    <property type="evidence" value="ECO:0007669"/>
    <property type="project" value="InterPro"/>
</dbReference>
<evidence type="ECO:0000313" key="2">
    <source>
        <dbReference type="Proteomes" id="UP000036902"/>
    </source>
</evidence>
<gene>
    <name evidence="1" type="ORF">AC731_005465</name>
</gene>
<dbReference type="RefSeq" id="WP_048703837.1">
    <property type="nucleotide sequence ID" value="NZ_CP014646.1"/>
</dbReference>
<name>A0A127K391_9RHOO</name>
<dbReference type="EMBL" id="CP014646">
    <property type="protein sequence ID" value="AMO36430.1"/>
    <property type="molecule type" value="Genomic_DNA"/>
</dbReference>
<keyword evidence="2" id="KW-1185">Reference proteome</keyword>
<dbReference type="GO" id="GO:0000287">
    <property type="term" value="F:magnesium ion binding"/>
    <property type="evidence" value="ECO:0007669"/>
    <property type="project" value="InterPro"/>
</dbReference>
<evidence type="ECO:0000313" key="1">
    <source>
        <dbReference type="EMBL" id="AMO36430.1"/>
    </source>
</evidence>
<dbReference type="Pfam" id="PF06189">
    <property type="entry name" value="5-nucleotidase"/>
    <property type="match status" value="1"/>
</dbReference>
<protein>
    <submittedName>
        <fullName evidence="1">5'-nucleotidase</fullName>
    </submittedName>
</protein>
<dbReference type="InterPro" id="IPR010394">
    <property type="entry name" value="5-nucleotidase"/>
</dbReference>
<dbReference type="AlphaFoldDB" id="A0A127K391"/>